<dbReference type="OrthoDB" id="9792971at2"/>
<reference evidence="5" key="1">
    <citation type="submission" date="2018-12" db="EMBL/GenBank/DDBJ databases">
        <title>Tengunoibacter tsumagoiensis gen. nov., sp. nov., Dictyobacter kobayashii sp. nov., D. alpinus sp. nov., and D. joshuensis sp. nov. and description of Dictyobacteraceae fam. nov. within the order Ktedonobacterales isolated from Tengu-no-mugimeshi.</title>
        <authorList>
            <person name="Wang C.M."/>
            <person name="Zheng Y."/>
            <person name="Sakai Y."/>
            <person name="Toyoda A."/>
            <person name="Minakuchi Y."/>
            <person name="Abe K."/>
            <person name="Yokota A."/>
            <person name="Yabe S."/>
        </authorList>
    </citation>
    <scope>NUCLEOTIDE SEQUENCE [LARGE SCALE GENOMIC DNA]</scope>
    <source>
        <strain evidence="5">Uno3</strain>
    </source>
</reference>
<dbReference type="GO" id="GO:0016491">
    <property type="term" value="F:oxidoreductase activity"/>
    <property type="evidence" value="ECO:0007669"/>
    <property type="project" value="UniProtKB-KW"/>
</dbReference>
<dbReference type="Gene3D" id="3.40.50.720">
    <property type="entry name" value="NAD(P)-binding Rossmann-like Domain"/>
    <property type="match status" value="2"/>
</dbReference>
<gene>
    <name evidence="4" type="ORF">KTT_41640</name>
</gene>
<dbReference type="PROSITE" id="PS00065">
    <property type="entry name" value="D_2_HYDROXYACID_DH_1"/>
    <property type="match status" value="1"/>
</dbReference>
<evidence type="ECO:0000313" key="5">
    <source>
        <dbReference type="Proteomes" id="UP000287352"/>
    </source>
</evidence>
<dbReference type="InterPro" id="IPR036291">
    <property type="entry name" value="NAD(P)-bd_dom_sf"/>
</dbReference>
<dbReference type="InterPro" id="IPR029752">
    <property type="entry name" value="D-isomer_DH_CS1"/>
</dbReference>
<dbReference type="PANTHER" id="PTHR43333">
    <property type="entry name" value="2-HACID_DH_C DOMAIN-CONTAINING PROTEIN"/>
    <property type="match status" value="1"/>
</dbReference>
<accession>A0A402A5K7</accession>
<comment type="caution">
    <text evidence="4">The sequence shown here is derived from an EMBL/GenBank/DDBJ whole genome shotgun (WGS) entry which is preliminary data.</text>
</comment>
<sequence>MTDQRKVVSTFQFSLASLQVLREAAQREVICVNSREDFLARLPEAEILCASELPANWRSLTPQLRWLQTSGAGVDGLLSTDILDPESGVLVTTAVGIHAIPVSEYVFGSLLLFNRRWAEMVRLQDRHLWPQSPNWYHLGGRELANRTLGIIGLGAIGKRVARLAKAYEMRVLATKRTVTPDLQEEYVDQLYPMTQLQALLRQCDYVVIAVPLTPETTHLISEAELRALPSHAYLVNVARGQVIDERALIRALTEKWIAGAGLDVVVEEPLPAESPLFALPNVMITPHISGSSPQYDQRLTSLFAENLRLYRAGQPLHNLYRAERGY</sequence>
<evidence type="ECO:0000256" key="1">
    <source>
        <dbReference type="ARBA" id="ARBA00023002"/>
    </source>
</evidence>
<organism evidence="4 5">
    <name type="scientific">Tengunoibacter tsumagoiensis</name>
    <dbReference type="NCBI Taxonomy" id="2014871"/>
    <lineage>
        <taxon>Bacteria</taxon>
        <taxon>Bacillati</taxon>
        <taxon>Chloroflexota</taxon>
        <taxon>Ktedonobacteria</taxon>
        <taxon>Ktedonobacterales</taxon>
        <taxon>Dictyobacteraceae</taxon>
        <taxon>Tengunoibacter</taxon>
    </lineage>
</organism>
<dbReference type="Pfam" id="PF02826">
    <property type="entry name" value="2-Hacid_dh_C"/>
    <property type="match status" value="1"/>
</dbReference>
<dbReference type="RefSeq" id="WP_126581719.1">
    <property type="nucleotide sequence ID" value="NZ_BIFR01000001.1"/>
</dbReference>
<dbReference type="CDD" id="cd05300">
    <property type="entry name" value="2-Hacid_dh_1"/>
    <property type="match status" value="1"/>
</dbReference>
<dbReference type="SUPFAM" id="SSF51735">
    <property type="entry name" value="NAD(P)-binding Rossmann-fold domains"/>
    <property type="match status" value="1"/>
</dbReference>
<dbReference type="GO" id="GO:0051287">
    <property type="term" value="F:NAD binding"/>
    <property type="evidence" value="ECO:0007669"/>
    <property type="project" value="InterPro"/>
</dbReference>
<dbReference type="Proteomes" id="UP000287352">
    <property type="component" value="Unassembled WGS sequence"/>
</dbReference>
<name>A0A402A5K7_9CHLR</name>
<dbReference type="AlphaFoldDB" id="A0A402A5K7"/>
<protein>
    <submittedName>
        <fullName evidence="4">Hydroxyacid dehydrogenase</fullName>
    </submittedName>
</protein>
<feature type="domain" description="D-isomer specific 2-hydroxyacid dehydrogenase NAD-binding" evidence="3">
    <location>
        <begin position="108"/>
        <end position="289"/>
    </location>
</feature>
<evidence type="ECO:0000256" key="2">
    <source>
        <dbReference type="ARBA" id="ARBA00023027"/>
    </source>
</evidence>
<dbReference type="PANTHER" id="PTHR43333:SF1">
    <property type="entry name" value="D-ISOMER SPECIFIC 2-HYDROXYACID DEHYDROGENASE NAD-BINDING DOMAIN-CONTAINING PROTEIN"/>
    <property type="match status" value="1"/>
</dbReference>
<keyword evidence="2" id="KW-0520">NAD</keyword>
<proteinExistence type="predicted"/>
<dbReference type="SUPFAM" id="SSF52283">
    <property type="entry name" value="Formate/glycerate dehydrogenase catalytic domain-like"/>
    <property type="match status" value="1"/>
</dbReference>
<dbReference type="InterPro" id="IPR006140">
    <property type="entry name" value="D-isomer_DH_NAD-bd"/>
</dbReference>
<keyword evidence="5" id="KW-1185">Reference proteome</keyword>
<keyword evidence="1" id="KW-0560">Oxidoreductase</keyword>
<dbReference type="EMBL" id="BIFR01000001">
    <property type="protein sequence ID" value="GCE14305.1"/>
    <property type="molecule type" value="Genomic_DNA"/>
</dbReference>
<evidence type="ECO:0000259" key="3">
    <source>
        <dbReference type="Pfam" id="PF02826"/>
    </source>
</evidence>
<evidence type="ECO:0000313" key="4">
    <source>
        <dbReference type="EMBL" id="GCE14305.1"/>
    </source>
</evidence>
<dbReference type="FunFam" id="3.40.50.720:FF:000363">
    <property type="entry name" value="D-isomer specific 2-hydroxyacid dehydrogenase"/>
    <property type="match status" value="1"/>
</dbReference>